<evidence type="ECO:0000313" key="2">
    <source>
        <dbReference type="Proteomes" id="UP001156905"/>
    </source>
</evidence>
<reference evidence="2" key="1">
    <citation type="journal article" date="2019" name="Int. J. Syst. Evol. Microbiol.">
        <title>The Global Catalogue of Microorganisms (GCM) 10K type strain sequencing project: providing services to taxonomists for standard genome sequencing and annotation.</title>
        <authorList>
            <consortium name="The Broad Institute Genomics Platform"/>
            <consortium name="The Broad Institute Genome Sequencing Center for Infectious Disease"/>
            <person name="Wu L."/>
            <person name="Ma J."/>
        </authorList>
    </citation>
    <scope>NUCLEOTIDE SEQUENCE [LARGE SCALE GENOMIC DNA]</scope>
    <source>
        <strain evidence="2">NBRC 102520</strain>
    </source>
</reference>
<accession>A0ABQ6B454</accession>
<name>A0ABQ6B454_9BRAD</name>
<sequence>MITVWPIDNPDANQARKDSCDYAVEHYDLNASEAAIRDARLQQANFDGEGPYLVGWSPSNVRGAPDKLVLVIDMSADNNQALIDQKFLFWKKQIVDDPSRWRNGFSVESVRAAIRIFADQYGQAMLDAIKLLGEKKL</sequence>
<keyword evidence="2" id="KW-1185">Reference proteome</keyword>
<gene>
    <name evidence="1" type="ORF">GCM10007857_59170</name>
</gene>
<proteinExistence type="predicted"/>
<dbReference type="Proteomes" id="UP001156905">
    <property type="component" value="Unassembled WGS sequence"/>
</dbReference>
<dbReference type="EMBL" id="BSOW01000024">
    <property type="protein sequence ID" value="GLR89204.1"/>
    <property type="molecule type" value="Genomic_DNA"/>
</dbReference>
<protein>
    <submittedName>
        <fullName evidence="1">Uncharacterized protein</fullName>
    </submittedName>
</protein>
<organism evidence="1 2">
    <name type="scientific">Bradyrhizobium iriomotense</name>
    <dbReference type="NCBI Taxonomy" id="441950"/>
    <lineage>
        <taxon>Bacteria</taxon>
        <taxon>Pseudomonadati</taxon>
        <taxon>Pseudomonadota</taxon>
        <taxon>Alphaproteobacteria</taxon>
        <taxon>Hyphomicrobiales</taxon>
        <taxon>Nitrobacteraceae</taxon>
        <taxon>Bradyrhizobium</taxon>
    </lineage>
</organism>
<evidence type="ECO:0000313" key="1">
    <source>
        <dbReference type="EMBL" id="GLR89204.1"/>
    </source>
</evidence>
<comment type="caution">
    <text evidence="1">The sequence shown here is derived from an EMBL/GenBank/DDBJ whole genome shotgun (WGS) entry which is preliminary data.</text>
</comment>